<comment type="caution">
    <text evidence="1">The sequence shown here is derived from an EMBL/GenBank/DDBJ whole genome shotgun (WGS) entry which is preliminary data.</text>
</comment>
<evidence type="ECO:0000313" key="1">
    <source>
        <dbReference type="EMBL" id="OWZ07701.1"/>
    </source>
</evidence>
<protein>
    <recommendedName>
        <fullName evidence="3">Bzip transcription factor</fullName>
    </recommendedName>
</protein>
<name>A0A225VQ85_9STRA</name>
<evidence type="ECO:0008006" key="3">
    <source>
        <dbReference type="Google" id="ProtNLM"/>
    </source>
</evidence>
<dbReference type="EMBL" id="NBNE01003434">
    <property type="protein sequence ID" value="OWZ07701.1"/>
    <property type="molecule type" value="Genomic_DNA"/>
</dbReference>
<gene>
    <name evidence="1" type="ORF">PHMEG_00019876</name>
</gene>
<evidence type="ECO:0000313" key="2">
    <source>
        <dbReference type="Proteomes" id="UP000198211"/>
    </source>
</evidence>
<keyword evidence="2" id="KW-1185">Reference proteome</keyword>
<dbReference type="Proteomes" id="UP000198211">
    <property type="component" value="Unassembled WGS sequence"/>
</dbReference>
<dbReference type="AlphaFoldDB" id="A0A225VQ85"/>
<sequence length="212" mass="23728">MNAPIDLTSLSWKQYNADLSGSALPEPTCWSVAVEYFRLFRNGFRESVPSSNNTEMIDSNTQIDFLRAVMASDVVYDSVVGVRALVRNWQRVTATHPDIDIRLVRLEKGSEASVVAIVKGLTTISENTVKYAFPHLVEGNYFSPLAQRLLGRQLEVDGVLQMTWDDKLGRVVNLQFQASMMTAMFRILGSLEDVASVFESAYMDPECRALAH</sequence>
<organism evidence="1 2">
    <name type="scientific">Phytophthora megakarya</name>
    <dbReference type="NCBI Taxonomy" id="4795"/>
    <lineage>
        <taxon>Eukaryota</taxon>
        <taxon>Sar</taxon>
        <taxon>Stramenopiles</taxon>
        <taxon>Oomycota</taxon>
        <taxon>Peronosporomycetes</taxon>
        <taxon>Peronosporales</taxon>
        <taxon>Peronosporaceae</taxon>
        <taxon>Phytophthora</taxon>
    </lineage>
</organism>
<proteinExistence type="predicted"/>
<reference evidence="2" key="1">
    <citation type="submission" date="2017-03" db="EMBL/GenBank/DDBJ databases">
        <title>Phytopthora megakarya and P. palmivora, two closely related causual agents of cacao black pod achieved similar genome size and gene model numbers by different mechanisms.</title>
        <authorList>
            <person name="Ali S."/>
            <person name="Shao J."/>
            <person name="Larry D.J."/>
            <person name="Kronmiller B."/>
            <person name="Shen D."/>
            <person name="Strem M.D."/>
            <person name="Melnick R.L."/>
            <person name="Guiltinan M.J."/>
            <person name="Tyler B.M."/>
            <person name="Meinhardt L.W."/>
            <person name="Bailey B.A."/>
        </authorList>
    </citation>
    <scope>NUCLEOTIDE SEQUENCE [LARGE SCALE GENOMIC DNA]</scope>
    <source>
        <strain evidence="2">zdho120</strain>
    </source>
</reference>
<accession>A0A225VQ85</accession>